<dbReference type="GO" id="GO:0005615">
    <property type="term" value="C:extracellular space"/>
    <property type="evidence" value="ECO:0007669"/>
    <property type="project" value="TreeGrafter"/>
</dbReference>
<organism evidence="1 2">
    <name type="scientific">Elysia marginata</name>
    <dbReference type="NCBI Taxonomy" id="1093978"/>
    <lineage>
        <taxon>Eukaryota</taxon>
        <taxon>Metazoa</taxon>
        <taxon>Spiralia</taxon>
        <taxon>Lophotrochozoa</taxon>
        <taxon>Mollusca</taxon>
        <taxon>Gastropoda</taxon>
        <taxon>Heterobranchia</taxon>
        <taxon>Euthyneura</taxon>
        <taxon>Panpulmonata</taxon>
        <taxon>Sacoglossa</taxon>
        <taxon>Placobranchoidea</taxon>
        <taxon>Plakobranchidae</taxon>
        <taxon>Elysia</taxon>
    </lineage>
</organism>
<proteinExistence type="predicted"/>
<dbReference type="InterPro" id="IPR004245">
    <property type="entry name" value="DUF229"/>
</dbReference>
<dbReference type="Gene3D" id="3.40.720.10">
    <property type="entry name" value="Alkaline Phosphatase, subunit A"/>
    <property type="match status" value="1"/>
</dbReference>
<keyword evidence="2" id="KW-1185">Reference proteome</keyword>
<dbReference type="Pfam" id="PF02995">
    <property type="entry name" value="DUF229"/>
    <property type="match status" value="1"/>
</dbReference>
<dbReference type="AlphaFoldDB" id="A0AAV4HDG4"/>
<dbReference type="InterPro" id="IPR017850">
    <property type="entry name" value="Alkaline_phosphatase_core_sf"/>
</dbReference>
<gene>
    <name evidence="1" type="ORF">ElyMa_006292700</name>
</gene>
<comment type="caution">
    <text evidence="1">The sequence shown here is derived from an EMBL/GenBank/DDBJ whole genome shotgun (WGS) entry which is preliminary data.</text>
</comment>
<dbReference type="PANTHER" id="PTHR10974">
    <property type="entry name" value="FI08016P-RELATED"/>
    <property type="match status" value="1"/>
</dbReference>
<dbReference type="Proteomes" id="UP000762676">
    <property type="component" value="Unassembled WGS sequence"/>
</dbReference>
<reference evidence="1 2" key="1">
    <citation type="journal article" date="2021" name="Elife">
        <title>Chloroplast acquisition without the gene transfer in kleptoplastic sea slugs, Plakobranchus ocellatus.</title>
        <authorList>
            <person name="Maeda T."/>
            <person name="Takahashi S."/>
            <person name="Yoshida T."/>
            <person name="Shimamura S."/>
            <person name="Takaki Y."/>
            <person name="Nagai Y."/>
            <person name="Toyoda A."/>
            <person name="Suzuki Y."/>
            <person name="Arimoto A."/>
            <person name="Ishii H."/>
            <person name="Satoh N."/>
            <person name="Nishiyama T."/>
            <person name="Hasebe M."/>
            <person name="Maruyama T."/>
            <person name="Minagawa J."/>
            <person name="Obokata J."/>
            <person name="Shigenobu S."/>
        </authorList>
    </citation>
    <scope>NUCLEOTIDE SEQUENCE [LARGE SCALE GENOMIC DNA]</scope>
</reference>
<dbReference type="PANTHER" id="PTHR10974:SF39">
    <property type="entry name" value="E2F TRANSCRIPTION FACTOR CC-MB DOMAIN-CONTAINING PROTEIN"/>
    <property type="match status" value="1"/>
</dbReference>
<evidence type="ECO:0000313" key="1">
    <source>
        <dbReference type="EMBL" id="GFR96222.1"/>
    </source>
</evidence>
<evidence type="ECO:0000313" key="2">
    <source>
        <dbReference type="Proteomes" id="UP000762676"/>
    </source>
</evidence>
<name>A0AAV4HDG4_9GAST</name>
<protein>
    <recommendedName>
        <fullName evidence="3">Sulfatase N-terminal domain-containing protein</fullName>
    </recommendedName>
</protein>
<dbReference type="EMBL" id="BMAT01012656">
    <property type="protein sequence ID" value="GFR96222.1"/>
    <property type="molecule type" value="Genomic_DNA"/>
</dbReference>
<sequence>MGLSRRIMQFRRCALTPSNLSLVLVFALAYVTVRAYVLKIMRQHRAIVYQLEPPEVPYQNAGRFFSQVKFKTSYRDCPISSLAQRSIIKSQLPPGDLQESFLYGSCRRVSPVPRSCDVAEKIFFSSPPDSCASESSINFCKVLGSPAVGWRVVCNETAAKACLSELFVGVTNQATGALDWTQVKSVFKLSDMLNKMLHRPVNLKHFGFAFIKCIVKQASVTFEDHVTLEEYYEGKNSESSAEDIFSEQLLILPPYFTKTSFLEKEDFRNVININIVFIDSVSHQHFFRSLNASVQVLEKIETSSHPVASVFDFELVQAIKSRTYENLQAVFGGIVDTTTESFGTQSLPPEPLKLEALLAGFKQRRYKTLWLEDLCHTWEWGLSKDLHFMNMDDIVDKEFWDYMWQKLSQAEIDDLGPTLAMCRVLQANHVKDHFHGPDAVCFNGRHQHEYLLDYLLMYQQTAYAARQPTFTFTQTNVAHEDSGRRIQTLDQALASYIESVSRLSNTLTIILSDHGNTYGAFLKNSEEAQIEIYHPAMFFIVPNRVSRILGKDAMHTLKVNTKRLVSLLDLHKTLLYLQNPKRRSSATLNLPDQGLFSPVNTNRTCNDIPRIKPNLCICENFETPVRNDVDYNLLAYFAVGRLNDEIQRQALKSFSRSAKESSKQKSLSMVAFRNCEKLILKGVENIKESQEKDGSVNIKMELLVQKSQVFLVSLLMQPKQVKNYGNHGSRLKLQTYERLSSYGEFTRCAEEDVVWPSLCVCEQMNPNLAIVNGSEHLKSDDIHVRDGDGHIGDELGLNLKTNKRSFNDTIDIDINATFSKMLGRGVEKSSCHTTVSRVSSFQVDIGQAVFDLMGNLADGRHAPDMVQTK</sequence>
<evidence type="ECO:0008006" key="3">
    <source>
        <dbReference type="Google" id="ProtNLM"/>
    </source>
</evidence>
<accession>A0AAV4HDG4</accession>
<dbReference type="SUPFAM" id="SSF53649">
    <property type="entry name" value="Alkaline phosphatase-like"/>
    <property type="match status" value="1"/>
</dbReference>